<sequence length="406" mass="41050">MNTSARVGAVSSTQVGVALTISVELEQDAGSAPTLPQLLGANWREVVERPALEVMQALAAVDEPSLVPTLESVTVHVGVSGSGAVDAVGEAALQAIRGAAGSAALELGGQGIRVNTLVTNDQTSSSDVALTSEYLANSEHSGYTTGATLDLRRQLTAPVPTRRGGAVLVTGAAGGLGRAGAEALMEQGRTVILTDLPGSALDAAASELGAEAVGADLSSAADLDALAVLVVSRGVDTVVIEHGVSAATRMDSTYDPARAGLSMRINATSVWELVRRVAGPLRDGGTIVALSSQAGLVAEEGYGPYSAAKFAVVGMARSLVSGLADSGVRIQLLCPGPIETELLQQGLAAAARDRGISAAEFAASRAAAIPLRRFGQPRHIGHATRYLTQLDATGVLLAPNGGEVLT</sequence>
<dbReference type="PANTHER" id="PTHR42760:SF133">
    <property type="entry name" value="3-OXOACYL-[ACYL-CARRIER-PROTEIN] REDUCTASE"/>
    <property type="match status" value="1"/>
</dbReference>
<dbReference type="Gene3D" id="3.40.50.720">
    <property type="entry name" value="NAD(P)-binding Rossmann-like Domain"/>
    <property type="match status" value="2"/>
</dbReference>
<dbReference type="SUPFAM" id="SSF51735">
    <property type="entry name" value="NAD(P)-binding Rossmann-fold domains"/>
    <property type="match status" value="1"/>
</dbReference>
<dbReference type="GO" id="GO:0004316">
    <property type="term" value="F:3-oxoacyl-[acyl-carrier-protein] reductase (NADPH) activity"/>
    <property type="evidence" value="ECO:0007669"/>
    <property type="project" value="UniProtKB-EC"/>
</dbReference>
<dbReference type="PRINTS" id="PR00081">
    <property type="entry name" value="GDHRDH"/>
</dbReference>
<accession>A0A2P2C0J2</accession>
<gene>
    <name evidence="3" type="ORF">NOCA2270139</name>
</gene>
<reference evidence="3" key="1">
    <citation type="submission" date="2015-08" db="EMBL/GenBank/DDBJ databases">
        <authorList>
            <person name="Babu N.S."/>
            <person name="Beckwith C.J."/>
            <person name="Beseler K.G."/>
            <person name="Brison A."/>
            <person name="Carone J.V."/>
            <person name="Caskin T.P."/>
            <person name="Diamond M."/>
            <person name="Durham M.E."/>
            <person name="Foxe J.M."/>
            <person name="Go M."/>
            <person name="Henderson B.A."/>
            <person name="Jones I.B."/>
            <person name="McGettigan J.A."/>
            <person name="Micheletti S.J."/>
            <person name="Nasrallah M.E."/>
            <person name="Ortiz D."/>
            <person name="Piller C.R."/>
            <person name="Privatt S.R."/>
            <person name="Schneider S.L."/>
            <person name="Sharp S."/>
            <person name="Smith T.C."/>
            <person name="Stanton J.D."/>
            <person name="Ullery H.E."/>
            <person name="Wilson R.J."/>
            <person name="Serrano M.G."/>
            <person name="Buck G."/>
            <person name="Lee V."/>
            <person name="Wang Y."/>
            <person name="Carvalho R."/>
            <person name="Voegtly L."/>
            <person name="Shi R."/>
            <person name="Duckworth R."/>
            <person name="Johnson A."/>
            <person name="Loviza R."/>
            <person name="Walstead R."/>
            <person name="Shah Z."/>
            <person name="Kiflezghi M."/>
            <person name="Wade K."/>
            <person name="Ball S.L."/>
            <person name="Bradley K.W."/>
            <person name="Asai D.J."/>
            <person name="Bowman C.A."/>
            <person name="Russell D.A."/>
            <person name="Pope W.H."/>
            <person name="Jacobs-Sera D."/>
            <person name="Hendrix R.W."/>
            <person name="Hatfull G.F."/>
        </authorList>
    </citation>
    <scope>NUCLEOTIDE SEQUENCE</scope>
</reference>
<dbReference type="EMBL" id="CZKA01000020">
    <property type="protein sequence ID" value="CUR55504.1"/>
    <property type="molecule type" value="Genomic_DNA"/>
</dbReference>
<organism evidence="3">
    <name type="scientific">metagenome</name>
    <dbReference type="NCBI Taxonomy" id="256318"/>
    <lineage>
        <taxon>unclassified sequences</taxon>
        <taxon>metagenomes</taxon>
    </lineage>
</organism>
<dbReference type="Pfam" id="PF13561">
    <property type="entry name" value="adh_short_C2"/>
    <property type="match status" value="1"/>
</dbReference>
<dbReference type="EC" id="1.1.1.100" evidence="3"/>
<dbReference type="InterPro" id="IPR036291">
    <property type="entry name" value="NAD(P)-bd_dom_sf"/>
</dbReference>
<protein>
    <submittedName>
        <fullName evidence="3">Putative 3-oxoacyl-(Acyl-carrier-protein) reductase</fullName>
        <ecNumber evidence="3">1.1.1.100</ecNumber>
    </submittedName>
</protein>
<dbReference type="InterPro" id="IPR002347">
    <property type="entry name" value="SDR_fam"/>
</dbReference>
<keyword evidence="2 3" id="KW-0560">Oxidoreductase</keyword>
<name>A0A2P2C0J2_9ZZZZ</name>
<evidence type="ECO:0000256" key="2">
    <source>
        <dbReference type="ARBA" id="ARBA00023002"/>
    </source>
</evidence>
<evidence type="ECO:0000256" key="1">
    <source>
        <dbReference type="ARBA" id="ARBA00006484"/>
    </source>
</evidence>
<proteinExistence type="inferred from homology"/>
<comment type="similarity">
    <text evidence="1">Belongs to the short-chain dehydrogenases/reductases (SDR) family.</text>
</comment>
<evidence type="ECO:0000313" key="3">
    <source>
        <dbReference type="EMBL" id="CUR55504.1"/>
    </source>
</evidence>
<dbReference type="AlphaFoldDB" id="A0A2P2C0J2"/>
<dbReference type="CDD" id="cd05233">
    <property type="entry name" value="SDR_c"/>
    <property type="match status" value="1"/>
</dbReference>
<dbReference type="PANTHER" id="PTHR42760">
    <property type="entry name" value="SHORT-CHAIN DEHYDROGENASES/REDUCTASES FAMILY MEMBER"/>
    <property type="match status" value="1"/>
</dbReference>